<dbReference type="EMBL" id="MU003501">
    <property type="protein sequence ID" value="KAF2472744.1"/>
    <property type="molecule type" value="Genomic_DNA"/>
</dbReference>
<evidence type="ECO:0000313" key="1">
    <source>
        <dbReference type="EMBL" id="KAF2472744.1"/>
    </source>
</evidence>
<protein>
    <submittedName>
        <fullName evidence="1">Uncharacterized protein</fullName>
    </submittedName>
</protein>
<reference evidence="1" key="1">
    <citation type="journal article" date="2020" name="Stud. Mycol.">
        <title>101 Dothideomycetes genomes: a test case for predicting lifestyles and emergence of pathogens.</title>
        <authorList>
            <person name="Haridas S."/>
            <person name="Albert R."/>
            <person name="Binder M."/>
            <person name="Bloem J."/>
            <person name="Labutti K."/>
            <person name="Salamov A."/>
            <person name="Andreopoulos B."/>
            <person name="Baker S."/>
            <person name="Barry K."/>
            <person name="Bills G."/>
            <person name="Bluhm B."/>
            <person name="Cannon C."/>
            <person name="Castanera R."/>
            <person name="Culley D."/>
            <person name="Daum C."/>
            <person name="Ezra D."/>
            <person name="Gonzalez J."/>
            <person name="Henrissat B."/>
            <person name="Kuo A."/>
            <person name="Liang C."/>
            <person name="Lipzen A."/>
            <person name="Lutzoni F."/>
            <person name="Magnuson J."/>
            <person name="Mondo S."/>
            <person name="Nolan M."/>
            <person name="Ohm R."/>
            <person name="Pangilinan J."/>
            <person name="Park H.-J."/>
            <person name="Ramirez L."/>
            <person name="Alfaro M."/>
            <person name="Sun H."/>
            <person name="Tritt A."/>
            <person name="Yoshinaga Y."/>
            <person name="Zwiers L.-H."/>
            <person name="Turgeon B."/>
            <person name="Goodwin S."/>
            <person name="Spatafora J."/>
            <person name="Crous P."/>
            <person name="Grigoriev I."/>
        </authorList>
    </citation>
    <scope>NUCLEOTIDE SEQUENCE</scope>
    <source>
        <strain evidence="1">ATCC 200398</strain>
    </source>
</reference>
<sequence length="225" mass="25599">MTILLGKGNRLMPLNTSADQVGSYYDAQALMIKRIIVWDGIYSTREALTNEITPLEIFSRSQKRRFHVLVVISAFIRTPMWLIKLTILIFIWSLDPHKLWASKVRRCCILAITAVGYLFFFATLPFECQSVGVEDIHARRFPNAAKCTMKAIVVSVVSDIVINCLILSIPWMIVRQLQLAFRQNVALFGLFSLFLVTIGFAITRATMIIVHQAHTVTIDVVWNII</sequence>
<organism evidence="1 2">
    <name type="scientific">Lindgomyces ingoldianus</name>
    <dbReference type="NCBI Taxonomy" id="673940"/>
    <lineage>
        <taxon>Eukaryota</taxon>
        <taxon>Fungi</taxon>
        <taxon>Dikarya</taxon>
        <taxon>Ascomycota</taxon>
        <taxon>Pezizomycotina</taxon>
        <taxon>Dothideomycetes</taxon>
        <taxon>Pleosporomycetidae</taxon>
        <taxon>Pleosporales</taxon>
        <taxon>Lindgomycetaceae</taxon>
        <taxon>Lindgomyces</taxon>
    </lineage>
</organism>
<proteinExistence type="predicted"/>
<dbReference type="Proteomes" id="UP000799755">
    <property type="component" value="Unassembled WGS sequence"/>
</dbReference>
<accession>A0ACB6R0A6</accession>
<keyword evidence="2" id="KW-1185">Reference proteome</keyword>
<gene>
    <name evidence="1" type="ORF">BDR25DRAFT_353068</name>
</gene>
<comment type="caution">
    <text evidence="1">The sequence shown here is derived from an EMBL/GenBank/DDBJ whole genome shotgun (WGS) entry which is preliminary data.</text>
</comment>
<name>A0ACB6R0A6_9PLEO</name>
<evidence type="ECO:0000313" key="2">
    <source>
        <dbReference type="Proteomes" id="UP000799755"/>
    </source>
</evidence>